<comment type="caution">
    <text evidence="2">The sequence shown here is derived from an EMBL/GenBank/DDBJ whole genome shotgun (WGS) entry which is preliminary data.</text>
</comment>
<dbReference type="SUPFAM" id="SSF56655">
    <property type="entry name" value="Carbohydrate phosphatase"/>
    <property type="match status" value="1"/>
</dbReference>
<protein>
    <submittedName>
        <fullName evidence="2">3'(2'),5'-bisphosphate nucleotidase CysQ</fullName>
    </submittedName>
</protein>
<dbReference type="PANTHER" id="PTHR43028">
    <property type="entry name" value="3'(2'),5'-BISPHOSPHATE NUCLEOTIDASE 1"/>
    <property type="match status" value="1"/>
</dbReference>
<dbReference type="GO" id="GO:0046872">
    <property type="term" value="F:metal ion binding"/>
    <property type="evidence" value="ECO:0007669"/>
    <property type="project" value="UniProtKB-KW"/>
</dbReference>
<dbReference type="Proteomes" id="UP000440224">
    <property type="component" value="Unassembled WGS sequence"/>
</dbReference>
<evidence type="ECO:0000313" key="2">
    <source>
        <dbReference type="EMBL" id="MRG95142.1"/>
    </source>
</evidence>
<comment type="cofactor">
    <cofactor evidence="1">
        <name>Mg(2+)</name>
        <dbReference type="ChEBI" id="CHEBI:18420"/>
    </cofactor>
</comment>
<dbReference type="PRINTS" id="PR00377">
    <property type="entry name" value="IMPHPHTASES"/>
</dbReference>
<evidence type="ECO:0000256" key="1">
    <source>
        <dbReference type="PIRSR" id="PIRSR600760-2"/>
    </source>
</evidence>
<proteinExistence type="predicted"/>
<keyword evidence="1" id="KW-0460">Magnesium</keyword>
<keyword evidence="3" id="KW-1185">Reference proteome</keyword>
<sequence>MESASMDTDLEAVLSIAREAAEIVRAVYRTPFAVEMKGPNDPVTRADREANTLICARLAEVFPGVPIIAEETPPESLAEAREMVRHERVFFVDPLDGTREFADRNPEFAVMIGLAIAGRAALGVVVMPESGEALCGRVSSSPVAFVEGPDGARRPLCVTDQRDPTKATMMVSRSHRPRLVEPVAERLGVRRIVPCGSVGVKVARVATGEAEIYVHGGSGAKLWDTCAPEAILVAAGGRFSDLDGDPIDYAYGGLALENGLVATNAALFDTVIEALTALR</sequence>
<dbReference type="EMBL" id="WJIE01000007">
    <property type="protein sequence ID" value="MRG95142.1"/>
    <property type="molecule type" value="Genomic_DNA"/>
</dbReference>
<evidence type="ECO:0000313" key="3">
    <source>
        <dbReference type="Proteomes" id="UP000440224"/>
    </source>
</evidence>
<dbReference type="InterPro" id="IPR050725">
    <property type="entry name" value="CysQ/Inositol_MonoPase"/>
</dbReference>
<feature type="binding site" evidence="1">
    <location>
        <position position="224"/>
    </location>
    <ligand>
        <name>Mg(2+)</name>
        <dbReference type="ChEBI" id="CHEBI:18420"/>
        <label>1</label>
        <note>catalytic</note>
    </ligand>
</feature>
<feature type="binding site" evidence="1">
    <location>
        <position position="95"/>
    </location>
    <ligand>
        <name>Mg(2+)</name>
        <dbReference type="ChEBI" id="CHEBI:18420"/>
        <label>1</label>
        <note>catalytic</note>
    </ligand>
</feature>
<dbReference type="GO" id="GO:0046854">
    <property type="term" value="P:phosphatidylinositol phosphate biosynthetic process"/>
    <property type="evidence" value="ECO:0007669"/>
    <property type="project" value="InterPro"/>
</dbReference>
<dbReference type="PANTHER" id="PTHR43028:SF5">
    <property type="entry name" value="3'(2'),5'-BISPHOSPHATE NUCLEOTIDASE 1"/>
    <property type="match status" value="1"/>
</dbReference>
<feature type="binding site" evidence="1">
    <location>
        <position position="70"/>
    </location>
    <ligand>
        <name>Mg(2+)</name>
        <dbReference type="ChEBI" id="CHEBI:18420"/>
        <label>1</label>
        <note>catalytic</note>
    </ligand>
</feature>
<dbReference type="CDD" id="cd01638">
    <property type="entry name" value="CysQ"/>
    <property type="match status" value="1"/>
</dbReference>
<dbReference type="InterPro" id="IPR000760">
    <property type="entry name" value="Inositol_monophosphatase-like"/>
</dbReference>
<dbReference type="Pfam" id="PF00459">
    <property type="entry name" value="Inositol_P"/>
    <property type="match status" value="1"/>
</dbReference>
<dbReference type="InterPro" id="IPR020550">
    <property type="entry name" value="Inositol_monophosphatase_CS"/>
</dbReference>
<dbReference type="AlphaFoldDB" id="A0A6N7PSJ5"/>
<dbReference type="PROSITE" id="PS00630">
    <property type="entry name" value="IMP_2"/>
    <property type="match status" value="1"/>
</dbReference>
<dbReference type="OrthoDB" id="9785695at2"/>
<dbReference type="Gene3D" id="3.30.540.10">
    <property type="entry name" value="Fructose-1,6-Bisphosphatase, subunit A, domain 1"/>
    <property type="match status" value="1"/>
</dbReference>
<organism evidence="2 3">
    <name type="scientific">Polyangium spumosum</name>
    <dbReference type="NCBI Taxonomy" id="889282"/>
    <lineage>
        <taxon>Bacteria</taxon>
        <taxon>Pseudomonadati</taxon>
        <taxon>Myxococcota</taxon>
        <taxon>Polyangia</taxon>
        <taxon>Polyangiales</taxon>
        <taxon>Polyangiaceae</taxon>
        <taxon>Polyangium</taxon>
    </lineage>
</organism>
<feature type="binding site" evidence="1">
    <location>
        <position position="93"/>
    </location>
    <ligand>
        <name>Mg(2+)</name>
        <dbReference type="ChEBI" id="CHEBI:18420"/>
        <label>2</label>
    </ligand>
</feature>
<keyword evidence="1" id="KW-0479">Metal-binding</keyword>
<gene>
    <name evidence="2" type="ORF">GF068_24955</name>
</gene>
<name>A0A6N7PSJ5_9BACT</name>
<feature type="binding site" evidence="1">
    <location>
        <position position="96"/>
    </location>
    <ligand>
        <name>Mg(2+)</name>
        <dbReference type="ChEBI" id="CHEBI:18420"/>
        <label>1</label>
        <note>catalytic</note>
    </ligand>
</feature>
<reference evidence="2 3" key="1">
    <citation type="submission" date="2019-10" db="EMBL/GenBank/DDBJ databases">
        <title>A soil myxobacterium in the family Polyangiaceae.</title>
        <authorList>
            <person name="Li Y."/>
            <person name="Wang J."/>
        </authorList>
    </citation>
    <scope>NUCLEOTIDE SEQUENCE [LARGE SCALE GENOMIC DNA]</scope>
    <source>
        <strain evidence="2 3">DSM 14734</strain>
    </source>
</reference>
<dbReference type="Gene3D" id="3.40.190.80">
    <property type="match status" value="1"/>
</dbReference>
<accession>A0A6N7PSJ5</accession>